<dbReference type="GO" id="GO:0005829">
    <property type="term" value="C:cytosol"/>
    <property type="evidence" value="ECO:0007669"/>
    <property type="project" value="TreeGrafter"/>
</dbReference>
<evidence type="ECO:0000256" key="3">
    <source>
        <dbReference type="ARBA" id="ARBA00022741"/>
    </source>
</evidence>
<dbReference type="EMBL" id="BDMD01000074">
    <property type="protein sequence ID" value="GBF09514.1"/>
    <property type="molecule type" value="Genomic_DNA"/>
</dbReference>
<evidence type="ECO:0000256" key="2">
    <source>
        <dbReference type="ARBA" id="ARBA00022679"/>
    </source>
</evidence>
<dbReference type="PANTHER" id="PTHR10196:SF69">
    <property type="entry name" value="GLYCEROL KINASE"/>
    <property type="match status" value="1"/>
</dbReference>
<dbReference type="GO" id="GO:0006071">
    <property type="term" value="P:glycerol metabolic process"/>
    <property type="evidence" value="ECO:0007669"/>
    <property type="project" value="TreeGrafter"/>
</dbReference>
<keyword evidence="2" id="KW-0808">Transferase</keyword>
<proteinExistence type="inferred from homology"/>
<dbReference type="AlphaFoldDB" id="A0A401HAU9"/>
<evidence type="ECO:0000256" key="4">
    <source>
        <dbReference type="ARBA" id="ARBA00022777"/>
    </source>
</evidence>
<evidence type="ECO:0000256" key="1">
    <source>
        <dbReference type="ARBA" id="ARBA00009156"/>
    </source>
</evidence>
<accession>A0A401HAU9</accession>
<dbReference type="GO" id="GO:0004370">
    <property type="term" value="F:glycerol kinase activity"/>
    <property type="evidence" value="ECO:0007669"/>
    <property type="project" value="TreeGrafter"/>
</dbReference>
<dbReference type="GO" id="GO:0005524">
    <property type="term" value="F:ATP binding"/>
    <property type="evidence" value="ECO:0007669"/>
    <property type="project" value="UniProtKB-KW"/>
</dbReference>
<dbReference type="InterPro" id="IPR043129">
    <property type="entry name" value="ATPase_NBD"/>
</dbReference>
<organism evidence="7 8">
    <name type="scientific">Aeropyrum pernix</name>
    <dbReference type="NCBI Taxonomy" id="56636"/>
    <lineage>
        <taxon>Archaea</taxon>
        <taxon>Thermoproteota</taxon>
        <taxon>Thermoprotei</taxon>
        <taxon>Desulfurococcales</taxon>
        <taxon>Desulfurococcaceae</taxon>
        <taxon>Aeropyrum</taxon>
    </lineage>
</organism>
<name>A0A401HAU9_AERPX</name>
<dbReference type="Proteomes" id="UP000291213">
    <property type="component" value="Unassembled WGS sequence"/>
</dbReference>
<gene>
    <name evidence="7" type="ORF">apy_12390</name>
</gene>
<comment type="similarity">
    <text evidence="1">Belongs to the FGGY kinase family.</text>
</comment>
<dbReference type="PANTHER" id="PTHR10196">
    <property type="entry name" value="SUGAR KINASE"/>
    <property type="match status" value="1"/>
</dbReference>
<dbReference type="InterPro" id="IPR018485">
    <property type="entry name" value="FGGY_C"/>
</dbReference>
<evidence type="ECO:0000259" key="6">
    <source>
        <dbReference type="Pfam" id="PF02782"/>
    </source>
</evidence>
<dbReference type="Gene3D" id="3.30.420.40">
    <property type="match status" value="2"/>
</dbReference>
<protein>
    <submittedName>
        <fullName evidence="7">Putative carbohydrate kinase</fullName>
    </submittedName>
</protein>
<comment type="caution">
    <text evidence="7">The sequence shown here is derived from an EMBL/GenBank/DDBJ whole genome shotgun (WGS) entry which is preliminary data.</text>
</comment>
<dbReference type="SUPFAM" id="SSF53067">
    <property type="entry name" value="Actin-like ATPase domain"/>
    <property type="match status" value="2"/>
</dbReference>
<evidence type="ECO:0000313" key="8">
    <source>
        <dbReference type="Proteomes" id="UP000291213"/>
    </source>
</evidence>
<evidence type="ECO:0000313" key="7">
    <source>
        <dbReference type="EMBL" id="GBF09514.1"/>
    </source>
</evidence>
<reference evidence="7 8" key="1">
    <citation type="submission" date="2017-02" db="EMBL/GenBank/DDBJ databases">
        <title>isolation and characterization of a novel temperate virus Aeropyrum globular virus 1 infecting hyperthermophilic archaeon Aeropyrum.</title>
        <authorList>
            <person name="Yumiya M."/>
            <person name="Yoshida T."/>
            <person name="Sako Y."/>
        </authorList>
    </citation>
    <scope>NUCLEOTIDE SEQUENCE [LARGE SCALE GENOMIC DNA]</scope>
    <source>
        <strain evidence="7 8">YK1-12-2013</strain>
    </source>
</reference>
<keyword evidence="3" id="KW-0547">Nucleotide-binding</keyword>
<keyword evidence="4 7" id="KW-0418">Kinase</keyword>
<sequence length="511" mass="54278">MWVPNERTCTADIPALEISIMEVYIQAVSRLSGVGALGGRLLCSIDAGTSGVRLSIYGEDLALSARYSLGLPLYFGGGRVEQDAAVLVTRVRDMLRKAEKSGCRVVGLSIYRGSVVGWRDGEPLGGVVTWMDSRGLEEYMRLPLHARLASKIPVIGKALKPGSPALVIRRLWLSHRGARVWSVDGFLSDVLTGEFTSDPGQAALTGLVSPYSLKPLTPVIRLLGLKGLELPELRLHNEPLTRVGGALVGPMVADQQAASIGLGCLRPGCVKATLGTGLFLDAPVEGKPPLFTGDLIPVVNLALPERVYYGLEGFAAGVGMVFDAFTRVLGGFSVLEEKALEPADPAPVVPVLAGLRTPYRPLLRGAVLGVSPGFTAASLAKGLIIGTLLTMLSIYRELARRTGGFGELRIGGGLSRLGLLASSIASAVGVKVYRSVDYNDSARGAALVAGYASDLISREELLNPPVSLVEVEPLEELSLSGVDSWLGLVDALASEDFSRRLEEIRRSSFRR</sequence>
<keyword evidence="5" id="KW-0067">ATP-binding</keyword>
<dbReference type="Pfam" id="PF02782">
    <property type="entry name" value="FGGY_C"/>
    <property type="match status" value="1"/>
</dbReference>
<evidence type="ECO:0000256" key="5">
    <source>
        <dbReference type="ARBA" id="ARBA00022840"/>
    </source>
</evidence>
<feature type="domain" description="Carbohydrate kinase FGGY C-terminal" evidence="6">
    <location>
        <begin position="273"/>
        <end position="452"/>
    </location>
</feature>